<sequence length="198" mass="23102">MLNKKISLILLPLAVTLSLQANDSFMQDPFGDDIFKEMMQMQQNMDKMFERMHQRIQQRNTHQLSPVGIYSIQHNRQFIDKKDHYEFATRIPESKENQIDIHTENGMMTIVAKIIEKYEKKTTNSYSTSSSMRMYQESIPLPSDADESTISMNYVNKKLVISLKKKTKVKTKSHTVSVKKENNTTTQKIEVSDKSNMR</sequence>
<feature type="region of interest" description="Disordered" evidence="1">
    <location>
        <begin position="174"/>
        <end position="198"/>
    </location>
</feature>
<evidence type="ECO:0000313" key="3">
    <source>
        <dbReference type="EMBL" id="SFV70754.1"/>
    </source>
</evidence>
<protein>
    <submittedName>
        <fullName evidence="3">Heat shock hsp20</fullName>
    </submittedName>
</protein>
<evidence type="ECO:0000256" key="1">
    <source>
        <dbReference type="SAM" id="MobiDB-lite"/>
    </source>
</evidence>
<dbReference type="CDD" id="cd06464">
    <property type="entry name" value="ACD_sHsps-like"/>
    <property type="match status" value="1"/>
</dbReference>
<dbReference type="SUPFAM" id="SSF49764">
    <property type="entry name" value="HSP20-like chaperones"/>
    <property type="match status" value="1"/>
</dbReference>
<dbReference type="Pfam" id="PF00011">
    <property type="entry name" value="HSP20"/>
    <property type="match status" value="1"/>
</dbReference>
<keyword evidence="3" id="KW-0346">Stress response</keyword>
<dbReference type="InterPro" id="IPR002068">
    <property type="entry name" value="A-crystallin/Hsp20_dom"/>
</dbReference>
<proteinExistence type="predicted"/>
<dbReference type="PROSITE" id="PS01031">
    <property type="entry name" value="SHSP"/>
    <property type="match status" value="1"/>
</dbReference>
<dbReference type="EMBL" id="FPHI01000057">
    <property type="protein sequence ID" value="SFV70754.1"/>
    <property type="molecule type" value="Genomic_DNA"/>
</dbReference>
<organism evidence="3">
    <name type="scientific">hydrothermal vent metagenome</name>
    <dbReference type="NCBI Taxonomy" id="652676"/>
    <lineage>
        <taxon>unclassified sequences</taxon>
        <taxon>metagenomes</taxon>
        <taxon>ecological metagenomes</taxon>
    </lineage>
</organism>
<reference evidence="3" key="1">
    <citation type="submission" date="2016-10" db="EMBL/GenBank/DDBJ databases">
        <authorList>
            <person name="de Groot N.N."/>
        </authorList>
    </citation>
    <scope>NUCLEOTIDE SEQUENCE</scope>
</reference>
<dbReference type="Gene3D" id="2.60.40.790">
    <property type="match status" value="1"/>
</dbReference>
<dbReference type="AlphaFoldDB" id="A0A1W1CY66"/>
<evidence type="ECO:0000259" key="2">
    <source>
        <dbReference type="PROSITE" id="PS01031"/>
    </source>
</evidence>
<dbReference type="InterPro" id="IPR008978">
    <property type="entry name" value="HSP20-like_chaperone"/>
</dbReference>
<feature type="domain" description="SHSP" evidence="2">
    <location>
        <begin position="67"/>
        <end position="181"/>
    </location>
</feature>
<name>A0A1W1CY66_9ZZZZ</name>
<accession>A0A1W1CY66</accession>
<gene>
    <name evidence="3" type="ORF">MNB_SV-3-460</name>
</gene>